<feature type="domain" description="HTH cro/C1-type" evidence="1">
    <location>
        <begin position="63"/>
        <end position="94"/>
    </location>
</feature>
<dbReference type="Pfam" id="PF01381">
    <property type="entry name" value="HTH_3"/>
    <property type="match status" value="1"/>
</dbReference>
<organism evidence="2 3">
    <name type="scientific">Pediococcus argentinicus</name>
    <dbReference type="NCBI Taxonomy" id="480391"/>
    <lineage>
        <taxon>Bacteria</taxon>
        <taxon>Bacillati</taxon>
        <taxon>Bacillota</taxon>
        <taxon>Bacilli</taxon>
        <taxon>Lactobacillales</taxon>
        <taxon>Lactobacillaceae</taxon>
        <taxon>Pediococcus</taxon>
    </lineage>
</organism>
<protein>
    <submittedName>
        <fullName evidence="2">Xre family toxin-antitoxin system</fullName>
    </submittedName>
</protein>
<dbReference type="PATRIC" id="fig|480391.4.peg.992"/>
<dbReference type="CDD" id="cd00093">
    <property type="entry name" value="HTH_XRE"/>
    <property type="match status" value="1"/>
</dbReference>
<dbReference type="Proteomes" id="UP000051249">
    <property type="component" value="Unassembled WGS sequence"/>
</dbReference>
<dbReference type="PROSITE" id="PS50943">
    <property type="entry name" value="HTH_CROC1"/>
    <property type="match status" value="1"/>
</dbReference>
<proteinExistence type="predicted"/>
<reference evidence="2 3" key="1">
    <citation type="journal article" date="2015" name="Genome Announc.">
        <title>Expanding the biotechnology potential of lactobacilli through comparative genomics of 213 strains and associated genera.</title>
        <authorList>
            <person name="Sun Z."/>
            <person name="Harris H.M."/>
            <person name="McCann A."/>
            <person name="Guo C."/>
            <person name="Argimon S."/>
            <person name="Zhang W."/>
            <person name="Yang X."/>
            <person name="Jeffery I.B."/>
            <person name="Cooney J.C."/>
            <person name="Kagawa T.F."/>
            <person name="Liu W."/>
            <person name="Song Y."/>
            <person name="Salvetti E."/>
            <person name="Wrobel A."/>
            <person name="Rasinkangas P."/>
            <person name="Parkhill J."/>
            <person name="Rea M.C."/>
            <person name="O'Sullivan O."/>
            <person name="Ritari J."/>
            <person name="Douillard F.P."/>
            <person name="Paul Ross R."/>
            <person name="Yang R."/>
            <person name="Briner A.E."/>
            <person name="Felis G.E."/>
            <person name="de Vos W.M."/>
            <person name="Barrangou R."/>
            <person name="Klaenhammer T.R."/>
            <person name="Caufield P.W."/>
            <person name="Cui Y."/>
            <person name="Zhang H."/>
            <person name="O'Toole P.W."/>
        </authorList>
    </citation>
    <scope>NUCLEOTIDE SEQUENCE [LARGE SCALE GENOMIC DNA]</scope>
    <source>
        <strain evidence="2 3">DSM 23026</strain>
    </source>
</reference>
<evidence type="ECO:0000313" key="2">
    <source>
        <dbReference type="EMBL" id="KRO26062.1"/>
    </source>
</evidence>
<sequence>MTYKKDYTNTYIVDKNEYKVTAPALFDSETNELIPDDYLDEKAVEIARKMHRDKFGLISANDLKKYRERVGLSQRDLSELTGLSPNTIALYESGAFPTIANNRLLKSFINNDQILREYIENNRNNYSPKLVQKVTQYFEDKHEDSDSNEVTSNFNAIQLANWFRVENFFARENNLNIDPITQMKVIKLLYFAYGRFLTATHNKLFDSKIVHLQYGPVIEDVHNKFNGKTILDIEKPDEEAMKSYSEVSSDAFISEILKNVNDDYIDYNASRLSKITHQKGSPWNLTASGHVIRDQLILETFERGEEK</sequence>
<dbReference type="AlphaFoldDB" id="A0A0R2NJU3"/>
<evidence type="ECO:0000259" key="1">
    <source>
        <dbReference type="PROSITE" id="PS50943"/>
    </source>
</evidence>
<dbReference type="RefSeq" id="WP_057797965.1">
    <property type="nucleotide sequence ID" value="NZ_BJZZ01000003.1"/>
</dbReference>
<dbReference type="Pfam" id="PF13274">
    <property type="entry name" value="SocA_Panacea"/>
    <property type="match status" value="1"/>
</dbReference>
<dbReference type="EMBL" id="JQCQ01000003">
    <property type="protein sequence ID" value="KRO26062.1"/>
    <property type="molecule type" value="Genomic_DNA"/>
</dbReference>
<dbReference type="OrthoDB" id="3213544at2"/>
<dbReference type="GO" id="GO:0003677">
    <property type="term" value="F:DNA binding"/>
    <property type="evidence" value="ECO:0007669"/>
    <property type="project" value="InterPro"/>
</dbReference>
<dbReference type="Gene3D" id="1.10.260.40">
    <property type="entry name" value="lambda repressor-like DNA-binding domains"/>
    <property type="match status" value="1"/>
</dbReference>
<name>A0A0R2NJU3_9LACO</name>
<comment type="caution">
    <text evidence="2">The sequence shown here is derived from an EMBL/GenBank/DDBJ whole genome shotgun (WGS) entry which is preliminary data.</text>
</comment>
<gene>
    <name evidence="2" type="ORF">IV88_GL000977</name>
</gene>
<dbReference type="InterPro" id="IPR010982">
    <property type="entry name" value="Lambda_DNA-bd_dom_sf"/>
</dbReference>
<dbReference type="SUPFAM" id="SSF47413">
    <property type="entry name" value="lambda repressor-like DNA-binding domains"/>
    <property type="match status" value="1"/>
</dbReference>
<keyword evidence="3" id="KW-1185">Reference proteome</keyword>
<accession>A0A0R2NJU3</accession>
<evidence type="ECO:0000313" key="3">
    <source>
        <dbReference type="Proteomes" id="UP000051249"/>
    </source>
</evidence>
<dbReference type="InterPro" id="IPR001387">
    <property type="entry name" value="Cro/C1-type_HTH"/>
</dbReference>
<dbReference type="InterPro" id="IPR025272">
    <property type="entry name" value="SocA_Panacea"/>
</dbReference>